<name>A0ABP7MVE7_9GAMM</name>
<reference evidence="2" key="1">
    <citation type="journal article" date="2019" name="Int. J. Syst. Evol. Microbiol.">
        <title>The Global Catalogue of Microorganisms (GCM) 10K type strain sequencing project: providing services to taxonomists for standard genome sequencing and annotation.</title>
        <authorList>
            <consortium name="The Broad Institute Genomics Platform"/>
            <consortium name="The Broad Institute Genome Sequencing Center for Infectious Disease"/>
            <person name="Wu L."/>
            <person name="Ma J."/>
        </authorList>
    </citation>
    <scope>NUCLEOTIDE SEQUENCE [LARGE SCALE GENOMIC DNA]</scope>
    <source>
        <strain evidence="2">JCM 17551</strain>
    </source>
</reference>
<dbReference type="Pfam" id="PF01297">
    <property type="entry name" value="ZnuA"/>
    <property type="match status" value="1"/>
</dbReference>
<dbReference type="SUPFAM" id="SSF53807">
    <property type="entry name" value="Helical backbone' metal receptor"/>
    <property type="match status" value="1"/>
</dbReference>
<proteinExistence type="predicted"/>
<dbReference type="Gene3D" id="3.40.50.1980">
    <property type="entry name" value="Nitrogenase molybdenum iron protein domain"/>
    <property type="match status" value="2"/>
</dbReference>
<evidence type="ECO:0000313" key="2">
    <source>
        <dbReference type="Proteomes" id="UP001501565"/>
    </source>
</evidence>
<comment type="caution">
    <text evidence="1">The sequence shown here is derived from an EMBL/GenBank/DDBJ whole genome shotgun (WGS) entry which is preliminary data.</text>
</comment>
<organism evidence="1 2">
    <name type="scientific">Litoribacillus peritrichatus</name>
    <dbReference type="NCBI Taxonomy" id="718191"/>
    <lineage>
        <taxon>Bacteria</taxon>
        <taxon>Pseudomonadati</taxon>
        <taxon>Pseudomonadota</taxon>
        <taxon>Gammaproteobacteria</taxon>
        <taxon>Oceanospirillales</taxon>
        <taxon>Oceanospirillaceae</taxon>
        <taxon>Litoribacillus</taxon>
    </lineage>
</organism>
<keyword evidence="2" id="KW-1185">Reference proteome</keyword>
<dbReference type="RefSeq" id="WP_344799353.1">
    <property type="nucleotide sequence ID" value="NZ_BAABBN010000007.1"/>
</dbReference>
<dbReference type="Proteomes" id="UP001501565">
    <property type="component" value="Unassembled WGS sequence"/>
</dbReference>
<evidence type="ECO:0000313" key="1">
    <source>
        <dbReference type="EMBL" id="GAA3931079.1"/>
    </source>
</evidence>
<dbReference type="PANTHER" id="PTHR42953">
    <property type="entry name" value="HIGH-AFFINITY ZINC UPTAKE SYSTEM PROTEIN ZNUA-RELATED"/>
    <property type="match status" value="1"/>
</dbReference>
<dbReference type="InterPro" id="IPR006127">
    <property type="entry name" value="ZnuA-like"/>
</dbReference>
<dbReference type="InterPro" id="IPR050492">
    <property type="entry name" value="Bact_metal-bind_prot9"/>
</dbReference>
<sequence>MHINSKLYRVLIGLVIGLFSVKSHAVLNVFACEPEWKALIEILGKERVDVVSATNAFQDPHYIEARPSLIVKLRRADFLICTGADLEIGWLPLLLKKSGNQKVLATQPGHFMASDFVKRLEIPHRHDRSDGDVHAAGNPHVHLDPQRLLLVATELKNRLIQVEPEHERFYENNYRAFKTRWLSNMDRWKQQAEPLLGKEFIVYHRNWSYLFDWLSLKELADLEPKPGVPPNSRYLTALLSKTDSTQAKGILVSNYQNPKAAHWLSERTALPVITLPFTVGANDDVQTLEGLFDAIIDQLLINGEK</sequence>
<dbReference type="EMBL" id="BAABBN010000007">
    <property type="protein sequence ID" value="GAA3931079.1"/>
    <property type="molecule type" value="Genomic_DNA"/>
</dbReference>
<protein>
    <submittedName>
        <fullName evidence="1">Zinc ABC transporter substrate-binding protein</fullName>
    </submittedName>
</protein>
<dbReference type="PANTHER" id="PTHR42953:SF2">
    <property type="entry name" value="ADHESION PROTEIN"/>
    <property type="match status" value="1"/>
</dbReference>
<accession>A0ABP7MVE7</accession>
<gene>
    <name evidence="1" type="ORF">GCM10022277_29760</name>
</gene>